<dbReference type="STRING" id="542762.A0A4S4CYE0"/>
<feature type="domain" description="TF-B3" evidence="6">
    <location>
        <begin position="25"/>
        <end position="118"/>
    </location>
</feature>
<keyword evidence="4" id="KW-0804">Transcription</keyword>
<dbReference type="Proteomes" id="UP000306102">
    <property type="component" value="Unassembled WGS sequence"/>
</dbReference>
<evidence type="ECO:0000259" key="6">
    <source>
        <dbReference type="PROSITE" id="PS50863"/>
    </source>
</evidence>
<dbReference type="CDD" id="cd10017">
    <property type="entry name" value="B3_DNA"/>
    <property type="match status" value="2"/>
</dbReference>
<dbReference type="Pfam" id="PF02362">
    <property type="entry name" value="B3"/>
    <property type="match status" value="2"/>
</dbReference>
<dbReference type="EMBL" id="SDRB02013441">
    <property type="protein sequence ID" value="THF94891.1"/>
    <property type="molecule type" value="Genomic_DNA"/>
</dbReference>
<feature type="domain" description="TF-B3" evidence="6">
    <location>
        <begin position="315"/>
        <end position="410"/>
    </location>
</feature>
<evidence type="ECO:0000256" key="5">
    <source>
        <dbReference type="ARBA" id="ARBA00023242"/>
    </source>
</evidence>
<evidence type="ECO:0000313" key="7">
    <source>
        <dbReference type="EMBL" id="THF94891.1"/>
    </source>
</evidence>
<comment type="subcellular location">
    <subcellularLocation>
        <location evidence="1">Nucleus</location>
    </subcellularLocation>
</comment>
<dbReference type="GO" id="GO:0003677">
    <property type="term" value="F:DNA binding"/>
    <property type="evidence" value="ECO:0007669"/>
    <property type="project" value="UniProtKB-KW"/>
</dbReference>
<dbReference type="AlphaFoldDB" id="A0A4S4CYE0"/>
<proteinExistence type="predicted"/>
<sequence>MGQQGLVTDADYRWSSSLASNKSPIFYRMMGSSILQDNKLRLPGKFVRKLGNVFPAVATLTTPNGCAWKVGLKVIDDKVWFTEGWHEFVKHQSIRVGYLLVFIYMGNSNFSVNIYDLGTAEIKYQCNNSEGPSGGNWCSVPYKGGAADDDSVEILNSRSQTPTSLENKAFYETLYQQKLGKSYDHQGIREADSIIEFQAKMNRTGISNSHGSVSDEARGHAAKMFPYVQYTGGNFNGADLKNSHYKANGGNLHVDIGRSVARSTRDIAKHGSEVQIPGTETSRGTFLRKWKVVTPEEKERVLNTSKLFQSEYPFCRVILRRSYVYKGIGLHMPASFAEKYLGGVSGFITLQVSSGEKWPVRCMWRDGSAKLSKGWPEFVSTNKLEEGDVCVFELIKMGEVVLKVTIFRVAEAAAEPVNQLPKEHLSRTSQFASAYDLNG</sequence>
<dbReference type="InterPro" id="IPR003340">
    <property type="entry name" value="B3_DNA-bd"/>
</dbReference>
<dbReference type="InterPro" id="IPR050655">
    <property type="entry name" value="Plant_B3_domain"/>
</dbReference>
<evidence type="ECO:0000256" key="4">
    <source>
        <dbReference type="ARBA" id="ARBA00023163"/>
    </source>
</evidence>
<protein>
    <recommendedName>
        <fullName evidence="6">TF-B3 domain-containing protein</fullName>
    </recommendedName>
</protein>
<dbReference type="GO" id="GO:0005634">
    <property type="term" value="C:nucleus"/>
    <property type="evidence" value="ECO:0007669"/>
    <property type="project" value="UniProtKB-SubCell"/>
</dbReference>
<keyword evidence="2" id="KW-0805">Transcription regulation</keyword>
<evidence type="ECO:0000256" key="3">
    <source>
        <dbReference type="ARBA" id="ARBA00023125"/>
    </source>
</evidence>
<reference evidence="7 8" key="1">
    <citation type="journal article" date="2018" name="Proc. Natl. Acad. Sci. U.S.A.">
        <title>Draft genome sequence of Camellia sinensis var. sinensis provides insights into the evolution of the tea genome and tea quality.</title>
        <authorList>
            <person name="Wei C."/>
            <person name="Yang H."/>
            <person name="Wang S."/>
            <person name="Zhao J."/>
            <person name="Liu C."/>
            <person name="Gao L."/>
            <person name="Xia E."/>
            <person name="Lu Y."/>
            <person name="Tai Y."/>
            <person name="She G."/>
            <person name="Sun J."/>
            <person name="Cao H."/>
            <person name="Tong W."/>
            <person name="Gao Q."/>
            <person name="Li Y."/>
            <person name="Deng W."/>
            <person name="Jiang X."/>
            <person name="Wang W."/>
            <person name="Chen Q."/>
            <person name="Zhang S."/>
            <person name="Li H."/>
            <person name="Wu J."/>
            <person name="Wang P."/>
            <person name="Li P."/>
            <person name="Shi C."/>
            <person name="Zheng F."/>
            <person name="Jian J."/>
            <person name="Huang B."/>
            <person name="Shan D."/>
            <person name="Shi M."/>
            <person name="Fang C."/>
            <person name="Yue Y."/>
            <person name="Li F."/>
            <person name="Li D."/>
            <person name="Wei S."/>
            <person name="Han B."/>
            <person name="Jiang C."/>
            <person name="Yin Y."/>
            <person name="Xia T."/>
            <person name="Zhang Z."/>
            <person name="Bennetzen J.L."/>
            <person name="Zhao S."/>
            <person name="Wan X."/>
        </authorList>
    </citation>
    <scope>NUCLEOTIDE SEQUENCE [LARGE SCALE GENOMIC DNA]</scope>
    <source>
        <strain evidence="8">cv. Shuchazao</strain>
        <tissue evidence="7">Leaf</tissue>
    </source>
</reference>
<dbReference type="InterPro" id="IPR015300">
    <property type="entry name" value="DNA-bd_pseudobarrel_sf"/>
</dbReference>
<dbReference type="Gene3D" id="2.40.330.10">
    <property type="entry name" value="DNA-binding pseudobarrel domain"/>
    <property type="match status" value="2"/>
</dbReference>
<accession>A0A4S4CYE0</accession>
<name>A0A4S4CYE0_CAMSN</name>
<evidence type="ECO:0000256" key="2">
    <source>
        <dbReference type="ARBA" id="ARBA00023015"/>
    </source>
</evidence>
<evidence type="ECO:0000256" key="1">
    <source>
        <dbReference type="ARBA" id="ARBA00004123"/>
    </source>
</evidence>
<evidence type="ECO:0000313" key="8">
    <source>
        <dbReference type="Proteomes" id="UP000306102"/>
    </source>
</evidence>
<keyword evidence="5" id="KW-0539">Nucleus</keyword>
<keyword evidence="8" id="KW-1185">Reference proteome</keyword>
<dbReference type="PANTHER" id="PTHR31920:SF37">
    <property type="entry name" value="B3 DOMAIN-CONTAINING TRANSCRIPTION FACTOR VRN1"/>
    <property type="match status" value="1"/>
</dbReference>
<comment type="caution">
    <text evidence="7">The sequence shown here is derived from an EMBL/GenBank/DDBJ whole genome shotgun (WGS) entry which is preliminary data.</text>
</comment>
<dbReference type="PROSITE" id="PS50863">
    <property type="entry name" value="B3"/>
    <property type="match status" value="2"/>
</dbReference>
<organism evidence="7 8">
    <name type="scientific">Camellia sinensis var. sinensis</name>
    <name type="common">China tea</name>
    <dbReference type="NCBI Taxonomy" id="542762"/>
    <lineage>
        <taxon>Eukaryota</taxon>
        <taxon>Viridiplantae</taxon>
        <taxon>Streptophyta</taxon>
        <taxon>Embryophyta</taxon>
        <taxon>Tracheophyta</taxon>
        <taxon>Spermatophyta</taxon>
        <taxon>Magnoliopsida</taxon>
        <taxon>eudicotyledons</taxon>
        <taxon>Gunneridae</taxon>
        <taxon>Pentapetalae</taxon>
        <taxon>asterids</taxon>
        <taxon>Ericales</taxon>
        <taxon>Theaceae</taxon>
        <taxon>Camellia</taxon>
    </lineage>
</organism>
<dbReference type="SMART" id="SM01019">
    <property type="entry name" value="B3"/>
    <property type="match status" value="2"/>
</dbReference>
<gene>
    <name evidence="7" type="ORF">TEA_021467</name>
</gene>
<dbReference type="SUPFAM" id="SSF101936">
    <property type="entry name" value="DNA-binding pseudobarrel domain"/>
    <property type="match status" value="2"/>
</dbReference>
<keyword evidence="3" id="KW-0238">DNA-binding</keyword>
<dbReference type="PANTHER" id="PTHR31920">
    <property type="entry name" value="B3 DOMAIN-CONTAINING"/>
    <property type="match status" value="1"/>
</dbReference>